<protein>
    <submittedName>
        <fullName evidence="2">Uncharacterized protein</fullName>
    </submittedName>
</protein>
<dbReference type="Proteomes" id="UP000011555">
    <property type="component" value="Unassembled WGS sequence"/>
</dbReference>
<reference evidence="1 4" key="1">
    <citation type="journal article" date="2011" name="J. Bacteriol.">
        <title>Genome sequence of Halobiforma lacisalsi AJ5, an extremely halophilic archaeon which harbors a bop gene.</title>
        <authorList>
            <person name="Jiang X."/>
            <person name="Wang S."/>
            <person name="Cheng H."/>
            <person name="Huo Y."/>
            <person name="Zhang X."/>
            <person name="Zhu X."/>
            <person name="Han X."/>
            <person name="Ni P."/>
            <person name="Wu M."/>
        </authorList>
    </citation>
    <scope>NUCLEOTIDE SEQUENCE [LARGE SCALE GENOMIC DNA]</scope>
    <source>
        <strain evidence="1 4">AJ5</strain>
    </source>
</reference>
<dbReference type="AlphaFoldDB" id="M0L9G1"/>
<accession>M0L9G1</accession>
<sequence length="72" mass="7748">MVAGVLVRWDGSTILRPEPAIAAVVPLTERSGATSPSGDVRRLLALARLEFDRVRDRTARVVCQGACGRLSM</sequence>
<dbReference type="EMBL" id="CP019285">
    <property type="protein sequence ID" value="APW97995.1"/>
    <property type="molecule type" value="Genomic_DNA"/>
</dbReference>
<evidence type="ECO:0000313" key="2">
    <source>
        <dbReference type="EMBL" id="EMA28550.1"/>
    </source>
</evidence>
<gene>
    <name evidence="2" type="ORF">C445_18036</name>
    <name evidence="1" type="ORF">CHINAEXTREME_09475</name>
</gene>
<dbReference type="EMBL" id="AOLZ01000073">
    <property type="protein sequence ID" value="EMA28550.1"/>
    <property type="molecule type" value="Genomic_DNA"/>
</dbReference>
<reference evidence="2 3" key="2">
    <citation type="journal article" date="2014" name="PLoS Genet.">
        <title>Phylogenetically driven sequencing of extremely halophilic archaea reveals strategies for static and dynamic osmo-response.</title>
        <authorList>
            <person name="Becker E.A."/>
            <person name="Seitzer P.M."/>
            <person name="Tritt A."/>
            <person name="Larsen D."/>
            <person name="Krusor M."/>
            <person name="Yao A.I."/>
            <person name="Wu D."/>
            <person name="Madern D."/>
            <person name="Eisen J.A."/>
            <person name="Darling A.E."/>
            <person name="Facciotti M.T."/>
        </authorList>
    </citation>
    <scope>NUCLEOTIDE SEQUENCE [LARGE SCALE GENOMIC DNA]</scope>
    <source>
        <strain evidence="2 3">AJ5</strain>
    </source>
</reference>
<dbReference type="STRING" id="358396.CHINAEXTREME_09475"/>
<keyword evidence="3" id="KW-1185">Reference proteome</keyword>
<reference evidence="1" key="3">
    <citation type="submission" date="2017-01" db="EMBL/GenBank/DDBJ databases">
        <authorList>
            <person name="Mah S.A."/>
            <person name="Swanson W.J."/>
            <person name="Moy G.W."/>
            <person name="Vacquier V.D."/>
        </authorList>
    </citation>
    <scope>NUCLEOTIDE SEQUENCE</scope>
    <source>
        <strain evidence="1">AJ5</strain>
    </source>
</reference>
<name>M0L9G1_NATLA</name>
<evidence type="ECO:0000313" key="3">
    <source>
        <dbReference type="Proteomes" id="UP000011555"/>
    </source>
</evidence>
<dbReference type="KEGG" id="hlc:CHINAEXTREME09475"/>
<evidence type="ECO:0000313" key="1">
    <source>
        <dbReference type="EMBL" id="APW97995.1"/>
    </source>
</evidence>
<proteinExistence type="predicted"/>
<evidence type="ECO:0000313" key="4">
    <source>
        <dbReference type="Proteomes" id="UP000186547"/>
    </source>
</evidence>
<organism evidence="2 3">
    <name type="scientific">Natronobacterium lacisalsi AJ5</name>
    <dbReference type="NCBI Taxonomy" id="358396"/>
    <lineage>
        <taxon>Archaea</taxon>
        <taxon>Methanobacteriati</taxon>
        <taxon>Methanobacteriota</taxon>
        <taxon>Stenosarchaea group</taxon>
        <taxon>Halobacteria</taxon>
        <taxon>Halobacteriales</taxon>
        <taxon>Natrialbaceae</taxon>
        <taxon>Natronobacterium</taxon>
    </lineage>
</organism>
<dbReference type="Proteomes" id="UP000186547">
    <property type="component" value="Chromosome"/>
</dbReference>